<dbReference type="Proteomes" id="UP000235392">
    <property type="component" value="Unassembled WGS sequence"/>
</dbReference>
<evidence type="ECO:0008006" key="5">
    <source>
        <dbReference type="Google" id="ProtNLM"/>
    </source>
</evidence>
<evidence type="ECO:0000313" key="2">
    <source>
        <dbReference type="EMBL" id="PLW40066.1"/>
    </source>
</evidence>
<evidence type="ECO:0000313" key="1">
    <source>
        <dbReference type="EMBL" id="PLW29336.1"/>
    </source>
</evidence>
<accession>A0A2N5TV13</accession>
<sequence>MGDHIIQQQAFYDYARSKGEMPVGATDHEAFLVVFSEPGPAVELKEFNEGYDEDHVPLRMSRFPEFETVARYEAIDGHQPGFAAIYTVTSLSSLCDEPRYKSLRANRSEREADILTRISTVDRRTCRSIQLERRPSAVKNHSFHPYILTVELTRPALPELLTELRSFDGWIKTEVGEIVASSVIGHLQPPSTDPRRTPQYILISEFMNQDYERSRQLTELSKVPEQNQTFIRKWKLYRGWQNSSMKSS</sequence>
<dbReference type="EMBL" id="PGCJ01000414">
    <property type="protein sequence ID" value="PLW29336.1"/>
    <property type="molecule type" value="Genomic_DNA"/>
</dbReference>
<keyword evidence="3" id="KW-1185">Reference proteome</keyword>
<evidence type="ECO:0000313" key="3">
    <source>
        <dbReference type="Proteomes" id="UP000235388"/>
    </source>
</evidence>
<gene>
    <name evidence="1" type="ORF">PCANC_22181</name>
    <name evidence="2" type="ORF">PCASD_11756</name>
</gene>
<dbReference type="OrthoDB" id="2851338at2759"/>
<protein>
    <recommendedName>
        <fullName evidence="5">EthD domain-containing protein</fullName>
    </recommendedName>
</protein>
<reference evidence="3 4" key="1">
    <citation type="submission" date="2017-11" db="EMBL/GenBank/DDBJ databases">
        <title>De novo assembly and phasing of dikaryotic genomes from two isolates of Puccinia coronata f. sp. avenae, the causal agent of oat crown rust.</title>
        <authorList>
            <person name="Miller M.E."/>
            <person name="Zhang Y."/>
            <person name="Omidvar V."/>
            <person name="Sperschneider J."/>
            <person name="Schwessinger B."/>
            <person name="Raley C."/>
            <person name="Palmer J.M."/>
            <person name="Garnica D."/>
            <person name="Upadhyaya N."/>
            <person name="Rathjen J."/>
            <person name="Taylor J.M."/>
            <person name="Park R.F."/>
            <person name="Dodds P.N."/>
            <person name="Hirsch C.D."/>
            <person name="Kianian S.F."/>
            <person name="Figueroa M."/>
        </authorList>
    </citation>
    <scope>NUCLEOTIDE SEQUENCE [LARGE SCALE GENOMIC DNA]</scope>
    <source>
        <strain evidence="1">12NC29</strain>
        <strain evidence="2">12SD80</strain>
    </source>
</reference>
<dbReference type="EMBL" id="PGCI01000107">
    <property type="protein sequence ID" value="PLW40066.1"/>
    <property type="molecule type" value="Genomic_DNA"/>
</dbReference>
<comment type="caution">
    <text evidence="1">The sequence shown here is derived from an EMBL/GenBank/DDBJ whole genome shotgun (WGS) entry which is preliminary data.</text>
</comment>
<dbReference type="Proteomes" id="UP000235388">
    <property type="component" value="Unassembled WGS sequence"/>
</dbReference>
<dbReference type="AlphaFoldDB" id="A0A2N5TV13"/>
<dbReference type="STRING" id="200324.A0A2N5TV13"/>
<organism evidence="1 3">
    <name type="scientific">Puccinia coronata f. sp. avenae</name>
    <dbReference type="NCBI Taxonomy" id="200324"/>
    <lineage>
        <taxon>Eukaryota</taxon>
        <taxon>Fungi</taxon>
        <taxon>Dikarya</taxon>
        <taxon>Basidiomycota</taxon>
        <taxon>Pucciniomycotina</taxon>
        <taxon>Pucciniomycetes</taxon>
        <taxon>Pucciniales</taxon>
        <taxon>Pucciniaceae</taxon>
        <taxon>Puccinia</taxon>
    </lineage>
</organism>
<proteinExistence type="predicted"/>
<name>A0A2N5TV13_9BASI</name>
<evidence type="ECO:0000313" key="4">
    <source>
        <dbReference type="Proteomes" id="UP000235392"/>
    </source>
</evidence>